<dbReference type="Proteomes" id="UP001177670">
    <property type="component" value="Unassembled WGS sequence"/>
</dbReference>
<accession>A0AA40GF50</accession>
<evidence type="ECO:0000313" key="1">
    <source>
        <dbReference type="EMBL" id="KAK1136723.1"/>
    </source>
</evidence>
<comment type="caution">
    <text evidence="1">The sequence shown here is derived from an EMBL/GenBank/DDBJ whole genome shotgun (WGS) entry which is preliminary data.</text>
</comment>
<sequence length="148" mass="17274">MFYCDILSRVRRLERPTTPLTHIHEKDANFYNHPYQRLSPHQISYGNILPNSTTTHSVTLAEKIKPQGKCNSTTYSIWNLHERDRTGICKNNAQITHGLSETFREQDRSPIWPTVSMASLDNEDGYTYWNPTPADFCKFQNYDVLYDS</sequence>
<dbReference type="EMBL" id="JAHYIQ010000001">
    <property type="protein sequence ID" value="KAK1136723.1"/>
    <property type="molecule type" value="Genomic_DNA"/>
</dbReference>
<organism evidence="1 2">
    <name type="scientific">Melipona bicolor</name>
    <dbReference type="NCBI Taxonomy" id="60889"/>
    <lineage>
        <taxon>Eukaryota</taxon>
        <taxon>Metazoa</taxon>
        <taxon>Ecdysozoa</taxon>
        <taxon>Arthropoda</taxon>
        <taxon>Hexapoda</taxon>
        <taxon>Insecta</taxon>
        <taxon>Pterygota</taxon>
        <taxon>Neoptera</taxon>
        <taxon>Endopterygota</taxon>
        <taxon>Hymenoptera</taxon>
        <taxon>Apocrita</taxon>
        <taxon>Aculeata</taxon>
        <taxon>Apoidea</taxon>
        <taxon>Anthophila</taxon>
        <taxon>Apidae</taxon>
        <taxon>Melipona</taxon>
    </lineage>
</organism>
<name>A0AA40GF50_9HYME</name>
<evidence type="ECO:0000313" key="2">
    <source>
        <dbReference type="Proteomes" id="UP001177670"/>
    </source>
</evidence>
<proteinExistence type="predicted"/>
<keyword evidence="2" id="KW-1185">Reference proteome</keyword>
<dbReference type="Pfam" id="PF24664">
    <property type="entry name" value="Monjiviricetes_fusion"/>
    <property type="match status" value="1"/>
</dbReference>
<reference evidence="1" key="1">
    <citation type="submission" date="2021-10" db="EMBL/GenBank/DDBJ databases">
        <title>Melipona bicolor Genome sequencing and assembly.</title>
        <authorList>
            <person name="Araujo N.S."/>
            <person name="Arias M.C."/>
        </authorList>
    </citation>
    <scope>NUCLEOTIDE SEQUENCE</scope>
    <source>
        <strain evidence="1">USP_2M_L1-L4_2017</strain>
        <tissue evidence="1">Whole body</tissue>
    </source>
</reference>
<gene>
    <name evidence="1" type="ORF">K0M31_001262</name>
</gene>
<dbReference type="AlphaFoldDB" id="A0AA40GF50"/>
<protein>
    <submittedName>
        <fullName evidence="1">Uncharacterized protein</fullName>
    </submittedName>
</protein>